<feature type="transmembrane region" description="Helical" evidence="2">
    <location>
        <begin position="43"/>
        <end position="67"/>
    </location>
</feature>
<name>A0ABX5L7Q0_9MICC</name>
<organism evidence="3 4">
    <name type="scientific">Pseudoglutamicibacter cumminsii</name>
    <dbReference type="NCBI Taxonomy" id="156979"/>
    <lineage>
        <taxon>Bacteria</taxon>
        <taxon>Bacillati</taxon>
        <taxon>Actinomycetota</taxon>
        <taxon>Actinomycetes</taxon>
        <taxon>Micrococcales</taxon>
        <taxon>Micrococcaceae</taxon>
        <taxon>Pseudoglutamicibacter</taxon>
    </lineage>
</organism>
<feature type="region of interest" description="Disordered" evidence="1">
    <location>
        <begin position="111"/>
        <end position="151"/>
    </location>
</feature>
<feature type="transmembrane region" description="Helical" evidence="2">
    <location>
        <begin position="79"/>
        <end position="103"/>
    </location>
</feature>
<sequence length="151" mass="17348">MGDTLLFSAIVIATIVYWIIYVKDVRKPQSDTWYQDVWSISSLYVFPYGSLIIGSASALGLFAQINIPETIAFWLYELPLLLVFITGGIGFLGAMGIPLPYPFTPKWVVKKRKQERAKSRARRAERKQKREAAKREAVKREERREMTSNMS</sequence>
<proteinExistence type="predicted"/>
<dbReference type="EMBL" id="QFWG01000001">
    <property type="protein sequence ID" value="PWI28603.1"/>
    <property type="molecule type" value="Genomic_DNA"/>
</dbReference>
<keyword evidence="2" id="KW-1133">Transmembrane helix</keyword>
<dbReference type="RefSeq" id="WP_109302880.1">
    <property type="nucleotide sequence ID" value="NZ_QFWG01000001.1"/>
</dbReference>
<keyword evidence="2" id="KW-0472">Membrane</keyword>
<dbReference type="Proteomes" id="UP000245514">
    <property type="component" value="Unassembled WGS sequence"/>
</dbReference>
<evidence type="ECO:0000256" key="2">
    <source>
        <dbReference type="SAM" id="Phobius"/>
    </source>
</evidence>
<keyword evidence="2" id="KW-0812">Transmembrane</keyword>
<feature type="compositionally biased region" description="Basic and acidic residues" evidence="1">
    <location>
        <begin position="128"/>
        <end position="151"/>
    </location>
</feature>
<feature type="compositionally biased region" description="Basic residues" evidence="1">
    <location>
        <begin position="111"/>
        <end position="127"/>
    </location>
</feature>
<reference evidence="3 4" key="1">
    <citation type="submission" date="2018-05" db="EMBL/GenBank/DDBJ databases">
        <title>Draft Genome Sequence of Arthrobacter cumminsii IME1328, Isolated from a Patient Who Suffered from Foot Ulcers in China.</title>
        <authorList>
            <person name="Li M."/>
            <person name="Jiang Z."/>
            <person name="Sun Q."/>
            <person name="Tong Y."/>
        </authorList>
    </citation>
    <scope>NUCLEOTIDE SEQUENCE [LARGE SCALE GENOMIC DNA]</scope>
    <source>
        <strain evidence="3 4">IME1328</strain>
    </source>
</reference>
<evidence type="ECO:0000256" key="1">
    <source>
        <dbReference type="SAM" id="MobiDB-lite"/>
    </source>
</evidence>
<protein>
    <submittedName>
        <fullName evidence="3">Uncharacterized protein</fullName>
    </submittedName>
</protein>
<evidence type="ECO:0000313" key="3">
    <source>
        <dbReference type="EMBL" id="PWI28603.1"/>
    </source>
</evidence>
<feature type="transmembrane region" description="Helical" evidence="2">
    <location>
        <begin position="6"/>
        <end position="22"/>
    </location>
</feature>
<gene>
    <name evidence="3" type="ORF">CAY35_00585</name>
</gene>
<evidence type="ECO:0000313" key="4">
    <source>
        <dbReference type="Proteomes" id="UP000245514"/>
    </source>
</evidence>
<comment type="caution">
    <text evidence="3">The sequence shown here is derived from an EMBL/GenBank/DDBJ whole genome shotgun (WGS) entry which is preliminary data.</text>
</comment>
<accession>A0ABX5L7Q0</accession>
<keyword evidence="4" id="KW-1185">Reference proteome</keyword>